<keyword evidence="6" id="KW-0547">Nucleotide-binding</keyword>
<proteinExistence type="inferred from homology"/>
<keyword evidence="9" id="KW-0289">Folate biosynthesis</keyword>
<keyword evidence="15" id="KW-1185">Reference proteome</keyword>
<dbReference type="GO" id="GO:0046654">
    <property type="term" value="P:tetrahydrofolate biosynthetic process"/>
    <property type="evidence" value="ECO:0007669"/>
    <property type="project" value="UniProtKB-UniPathway"/>
</dbReference>
<dbReference type="Proteomes" id="UP000288012">
    <property type="component" value="Unassembled WGS sequence"/>
</dbReference>
<evidence type="ECO:0000313" key="14">
    <source>
        <dbReference type="EMBL" id="RUQ80606.1"/>
    </source>
</evidence>
<comment type="similarity">
    <text evidence="2">Belongs to the HPPK family.</text>
</comment>
<evidence type="ECO:0000256" key="6">
    <source>
        <dbReference type="ARBA" id="ARBA00022741"/>
    </source>
</evidence>
<dbReference type="Pfam" id="PF01288">
    <property type="entry name" value="HPPK"/>
    <property type="match status" value="1"/>
</dbReference>
<evidence type="ECO:0000313" key="15">
    <source>
        <dbReference type="Proteomes" id="UP000288012"/>
    </source>
</evidence>
<evidence type="ECO:0000256" key="1">
    <source>
        <dbReference type="ARBA" id="ARBA00005051"/>
    </source>
</evidence>
<comment type="function">
    <text evidence="10">Catalyzes the transfer of pyrophosphate from adenosine triphosphate (ATP) to 6-hydroxymethyl-7,8-dihydropterin, an enzymatic step in folate biosynthesis pathway.</text>
</comment>
<protein>
    <recommendedName>
        <fullName evidence="4">2-amino-4-hydroxy-6-hydroxymethyldihydropteridine pyrophosphokinase</fullName>
        <ecNumber evidence="3">2.7.6.3</ecNumber>
    </recommendedName>
    <alternativeName>
        <fullName evidence="11">6-hydroxymethyl-7,8-dihydropterin pyrophosphokinase</fullName>
    </alternativeName>
    <alternativeName>
        <fullName evidence="12">7,8-dihydro-6-hydroxymethylpterin-pyrophosphokinase</fullName>
    </alternativeName>
</protein>
<dbReference type="InterPro" id="IPR035907">
    <property type="entry name" value="Hppk_sf"/>
</dbReference>
<evidence type="ECO:0000256" key="10">
    <source>
        <dbReference type="ARBA" id="ARBA00029409"/>
    </source>
</evidence>
<dbReference type="Gene3D" id="3.30.70.560">
    <property type="entry name" value="7,8-Dihydro-6-hydroxymethylpterin-pyrophosphokinase HPPK"/>
    <property type="match status" value="1"/>
</dbReference>
<evidence type="ECO:0000256" key="3">
    <source>
        <dbReference type="ARBA" id="ARBA00013253"/>
    </source>
</evidence>
<feature type="domain" description="7,8-dihydro-6-hydroxymethylpterin-pyrophosphokinase" evidence="13">
    <location>
        <begin position="88"/>
        <end position="99"/>
    </location>
</feature>
<dbReference type="PANTHER" id="PTHR43071">
    <property type="entry name" value="2-AMINO-4-HYDROXY-6-HYDROXYMETHYLDIHYDROPTERIDINE PYROPHOSPHOKINASE"/>
    <property type="match status" value="1"/>
</dbReference>
<dbReference type="GO" id="GO:0016301">
    <property type="term" value="F:kinase activity"/>
    <property type="evidence" value="ECO:0007669"/>
    <property type="project" value="UniProtKB-KW"/>
</dbReference>
<dbReference type="PROSITE" id="PS00794">
    <property type="entry name" value="HPPK"/>
    <property type="match status" value="1"/>
</dbReference>
<dbReference type="AlphaFoldDB" id="A0A433JGN2"/>
<dbReference type="PANTHER" id="PTHR43071:SF1">
    <property type="entry name" value="2-AMINO-4-HYDROXY-6-HYDROXYMETHYLDIHYDROPTERIDINE PYROPHOSPHOKINASE"/>
    <property type="match status" value="1"/>
</dbReference>
<keyword evidence="5 14" id="KW-0808">Transferase</keyword>
<dbReference type="InterPro" id="IPR000550">
    <property type="entry name" value="Hppk"/>
</dbReference>
<evidence type="ECO:0000256" key="12">
    <source>
        <dbReference type="ARBA" id="ARBA00033413"/>
    </source>
</evidence>
<dbReference type="SUPFAM" id="SSF55083">
    <property type="entry name" value="6-hydroxymethyl-7,8-dihydropterin pyrophosphokinase, HPPK"/>
    <property type="match status" value="1"/>
</dbReference>
<evidence type="ECO:0000256" key="7">
    <source>
        <dbReference type="ARBA" id="ARBA00022777"/>
    </source>
</evidence>
<name>A0A433JGN2_9GAMM</name>
<dbReference type="NCBIfam" id="TIGR01498">
    <property type="entry name" value="folK"/>
    <property type="match status" value="1"/>
</dbReference>
<comment type="caution">
    <text evidence="14">The sequence shown here is derived from an EMBL/GenBank/DDBJ whole genome shotgun (WGS) entry which is preliminary data.</text>
</comment>
<evidence type="ECO:0000256" key="2">
    <source>
        <dbReference type="ARBA" id="ARBA00005810"/>
    </source>
</evidence>
<sequence>MTICYLGLGSNLGSPQRQLMLALTKLNKLPKSVLTKTSKCYCSQVAGSRAQPNYYNLVVELSTSLSPAELLRFCQRIEKQHGRVRRKKWGARTLDVDILIYGKRQMHTRQLTIPHPRMLQRDFVLVPLLSITPQASLPNSTLISTHLEKCKRYIIREKS</sequence>
<accession>A0A433JGN2</accession>
<dbReference type="EMBL" id="RZGR01000046">
    <property type="protein sequence ID" value="RUQ80606.1"/>
    <property type="molecule type" value="Genomic_DNA"/>
</dbReference>
<dbReference type="UniPathway" id="UPA00077">
    <property type="reaction ID" value="UER00155"/>
</dbReference>
<evidence type="ECO:0000256" key="8">
    <source>
        <dbReference type="ARBA" id="ARBA00022840"/>
    </source>
</evidence>
<reference evidence="14 15" key="1">
    <citation type="submission" date="2018-12" db="EMBL/GenBank/DDBJ databases">
        <title>Legionella sp,whole genome shotgun sequence.</title>
        <authorList>
            <person name="Wu H."/>
        </authorList>
    </citation>
    <scope>NUCLEOTIDE SEQUENCE [LARGE SCALE GENOMIC DNA]</scope>
    <source>
        <strain evidence="15">km714</strain>
    </source>
</reference>
<evidence type="ECO:0000256" key="11">
    <source>
        <dbReference type="ARBA" id="ARBA00029766"/>
    </source>
</evidence>
<keyword evidence="7 14" id="KW-0418">Kinase</keyword>
<comment type="pathway">
    <text evidence="1">Cofactor biosynthesis; tetrahydrofolate biosynthesis; 2-amino-4-hydroxy-6-hydroxymethyl-7,8-dihydropteridine diphosphate from 7,8-dihydroneopterin triphosphate: step 4/4.</text>
</comment>
<evidence type="ECO:0000256" key="5">
    <source>
        <dbReference type="ARBA" id="ARBA00022679"/>
    </source>
</evidence>
<dbReference type="RefSeq" id="WP_126954330.1">
    <property type="nucleotide sequence ID" value="NZ_RZGR01000046.1"/>
</dbReference>
<evidence type="ECO:0000259" key="13">
    <source>
        <dbReference type="PROSITE" id="PS00794"/>
    </source>
</evidence>
<dbReference type="CDD" id="cd00483">
    <property type="entry name" value="HPPK"/>
    <property type="match status" value="1"/>
</dbReference>
<dbReference type="EC" id="2.7.6.3" evidence="3"/>
<dbReference type="GO" id="GO:0046656">
    <property type="term" value="P:folic acid biosynthetic process"/>
    <property type="evidence" value="ECO:0007669"/>
    <property type="project" value="UniProtKB-KW"/>
</dbReference>
<dbReference type="GO" id="GO:0005524">
    <property type="term" value="F:ATP binding"/>
    <property type="evidence" value="ECO:0007669"/>
    <property type="project" value="UniProtKB-KW"/>
</dbReference>
<organism evidence="14 15">
    <name type="scientific">Legionella septentrionalis</name>
    <dbReference type="NCBI Taxonomy" id="2498109"/>
    <lineage>
        <taxon>Bacteria</taxon>
        <taxon>Pseudomonadati</taxon>
        <taxon>Pseudomonadota</taxon>
        <taxon>Gammaproteobacteria</taxon>
        <taxon>Legionellales</taxon>
        <taxon>Legionellaceae</taxon>
        <taxon>Legionella</taxon>
    </lineage>
</organism>
<keyword evidence="8" id="KW-0067">ATP-binding</keyword>
<dbReference type="GO" id="GO:0003848">
    <property type="term" value="F:2-amino-4-hydroxy-6-hydroxymethyldihydropteridine diphosphokinase activity"/>
    <property type="evidence" value="ECO:0007669"/>
    <property type="project" value="UniProtKB-EC"/>
</dbReference>
<evidence type="ECO:0000256" key="4">
    <source>
        <dbReference type="ARBA" id="ARBA00016218"/>
    </source>
</evidence>
<evidence type="ECO:0000256" key="9">
    <source>
        <dbReference type="ARBA" id="ARBA00022909"/>
    </source>
</evidence>
<gene>
    <name evidence="14" type="primary">folK</name>
    <name evidence="14" type="ORF">EKM59_11070</name>
</gene>